<dbReference type="AlphaFoldDB" id="A0AAJ3NW66"/>
<evidence type="ECO:0000313" key="1">
    <source>
        <dbReference type="EMBL" id="OSL44192.1"/>
    </source>
</evidence>
<comment type="caution">
    <text evidence="1">The sequence shown here is derived from an EMBL/GenBank/DDBJ whole genome shotgun (WGS) entry which is preliminary data.</text>
</comment>
<accession>A0AAJ3NW66</accession>
<dbReference type="Proteomes" id="UP000243401">
    <property type="component" value="Unassembled WGS sequence"/>
</dbReference>
<proteinExistence type="predicted"/>
<evidence type="ECO:0000313" key="2">
    <source>
        <dbReference type="Proteomes" id="UP000243401"/>
    </source>
</evidence>
<name>A0AAJ3NW66_ECOLX</name>
<protein>
    <submittedName>
        <fullName evidence="1">Uncharacterized protein</fullName>
    </submittedName>
</protein>
<gene>
    <name evidence="1" type="ORF">EATG_04086</name>
</gene>
<reference evidence="1 2" key="1">
    <citation type="submission" date="2010-04" db="EMBL/GenBank/DDBJ databases">
        <title>The Genome Sequence of Escherichia coli H605.</title>
        <authorList>
            <consortium name="The Broad Institute Genome Sequencing Platform"/>
            <consortium name="The Broad Institute Genome Sequencing Center for Infectious Disease"/>
            <person name="Feldgarden M."/>
            <person name="Gordon D.M."/>
            <person name="Johnson J.R."/>
            <person name="Johnston B.D."/>
            <person name="Young S."/>
            <person name="Zeng Q."/>
            <person name="Koehrsen M."/>
            <person name="Alvarado L."/>
            <person name="Berlin A.M."/>
            <person name="Borenstein D."/>
            <person name="Chapman S.B."/>
            <person name="Chen Z."/>
            <person name="Engels R."/>
            <person name="Freedman E."/>
            <person name="Gellesch M."/>
            <person name="Goldberg J."/>
            <person name="Griggs A."/>
            <person name="Gujja S."/>
            <person name="Heilman E.R."/>
            <person name="Heiman D.I."/>
            <person name="Hepburn T.A."/>
            <person name="Howarth C."/>
            <person name="Jen D."/>
            <person name="Larson L."/>
            <person name="Mehta T."/>
            <person name="Park D."/>
            <person name="Pearson M."/>
            <person name="Richards J."/>
            <person name="Roberts A."/>
            <person name="Saif S."/>
            <person name="Shea T.D."/>
            <person name="Shenoy N."/>
            <person name="Sisk P."/>
            <person name="Stolte C."/>
            <person name="Sykes S.N."/>
            <person name="Walk T."/>
            <person name="White J."/>
            <person name="Yandava C."/>
            <person name="Haas B."/>
            <person name="Henn M.R."/>
            <person name="Nusbaum C."/>
            <person name="Birren B."/>
        </authorList>
    </citation>
    <scope>NUCLEOTIDE SEQUENCE [LARGE SCALE GENOMIC DNA]</scope>
    <source>
        <strain evidence="1 2">H605</strain>
    </source>
</reference>
<sequence length="35" mass="3924">MQTKGAPMVENDVFVSGDNPLLRNLSSVHFTMKKM</sequence>
<dbReference type="EMBL" id="ADJX01000012">
    <property type="protein sequence ID" value="OSL44192.1"/>
    <property type="molecule type" value="Genomic_DNA"/>
</dbReference>
<organism evidence="1 2">
    <name type="scientific">Escherichia coli H605</name>
    <dbReference type="NCBI Taxonomy" id="656410"/>
    <lineage>
        <taxon>Bacteria</taxon>
        <taxon>Pseudomonadati</taxon>
        <taxon>Pseudomonadota</taxon>
        <taxon>Gammaproteobacteria</taxon>
        <taxon>Enterobacterales</taxon>
        <taxon>Enterobacteriaceae</taxon>
        <taxon>Escherichia</taxon>
    </lineage>
</organism>